<comment type="similarity">
    <text evidence="2">Belongs to the FtsK/SpoIIIE/SftA family.</text>
</comment>
<keyword evidence="6 14" id="KW-0547">Nucleotide-binding</keyword>
<dbReference type="Gene3D" id="3.30.980.40">
    <property type="match status" value="1"/>
</dbReference>
<feature type="domain" description="FtsK" evidence="17">
    <location>
        <begin position="395"/>
        <end position="581"/>
    </location>
</feature>
<name>A0A2M6WNH6_9BACT</name>
<feature type="transmembrane region" description="Helical" evidence="16">
    <location>
        <begin position="57"/>
        <end position="80"/>
    </location>
</feature>
<keyword evidence="11 16" id="KW-0472">Membrane</keyword>
<evidence type="ECO:0000256" key="15">
    <source>
        <dbReference type="SAM" id="MobiDB-lite"/>
    </source>
</evidence>
<dbReference type="CDD" id="cd01127">
    <property type="entry name" value="TrwB_TraG_TraD_VirD4"/>
    <property type="match status" value="1"/>
</dbReference>
<dbReference type="InterPro" id="IPR036390">
    <property type="entry name" value="WH_DNA-bd_sf"/>
</dbReference>
<evidence type="ECO:0000256" key="10">
    <source>
        <dbReference type="ARBA" id="ARBA00023125"/>
    </source>
</evidence>
<keyword evidence="10" id="KW-0238">DNA-binding</keyword>
<evidence type="ECO:0000256" key="12">
    <source>
        <dbReference type="ARBA" id="ARBA00023306"/>
    </source>
</evidence>
<evidence type="ECO:0000259" key="17">
    <source>
        <dbReference type="PROSITE" id="PS50901"/>
    </source>
</evidence>
<dbReference type="PROSITE" id="PS50901">
    <property type="entry name" value="FTSK"/>
    <property type="match status" value="1"/>
</dbReference>
<dbReference type="InterPro" id="IPR041027">
    <property type="entry name" value="FtsK_alpha"/>
</dbReference>
<feature type="compositionally biased region" description="Basic and acidic residues" evidence="15">
    <location>
        <begin position="798"/>
        <end position="822"/>
    </location>
</feature>
<dbReference type="InterPro" id="IPR027417">
    <property type="entry name" value="P-loop_NTPase"/>
</dbReference>
<dbReference type="InterPro" id="IPR050206">
    <property type="entry name" value="FtsK/SpoIIIE/SftA"/>
</dbReference>
<keyword evidence="7" id="KW-0159">Chromosome partition</keyword>
<evidence type="ECO:0000256" key="14">
    <source>
        <dbReference type="PROSITE-ProRule" id="PRU00289"/>
    </source>
</evidence>
<dbReference type="Pfam" id="PF01580">
    <property type="entry name" value="FtsK_SpoIIIE"/>
    <property type="match status" value="1"/>
</dbReference>
<proteinExistence type="inferred from homology"/>
<organism evidence="18 19">
    <name type="scientific">Candidatus Falkowbacteria bacterium CG10_big_fil_rev_8_21_14_0_10_39_9</name>
    <dbReference type="NCBI Taxonomy" id="1974566"/>
    <lineage>
        <taxon>Bacteria</taxon>
        <taxon>Candidatus Falkowiibacteriota</taxon>
    </lineage>
</organism>
<comment type="subcellular location">
    <subcellularLocation>
        <location evidence="1">Cell membrane</location>
        <topology evidence="1">Multi-pass membrane protein</topology>
    </subcellularLocation>
</comment>
<dbReference type="SUPFAM" id="SSF46785">
    <property type="entry name" value="Winged helix' DNA-binding domain"/>
    <property type="match status" value="1"/>
</dbReference>
<feature type="binding site" evidence="14">
    <location>
        <begin position="412"/>
        <end position="419"/>
    </location>
    <ligand>
        <name>ATP</name>
        <dbReference type="ChEBI" id="CHEBI:30616"/>
    </ligand>
</feature>
<evidence type="ECO:0000256" key="1">
    <source>
        <dbReference type="ARBA" id="ARBA00004651"/>
    </source>
</evidence>
<feature type="transmembrane region" description="Helical" evidence="16">
    <location>
        <begin position="130"/>
        <end position="162"/>
    </location>
</feature>
<dbReference type="InterPro" id="IPR018541">
    <property type="entry name" value="Ftsk_gamma"/>
</dbReference>
<sequence>MSKNNNSLDKIALPKVNLDHRAKNSIIIILIITLGLVSLLGLFNLSGSFGLWLSTNLILAFGWGKWAWPLLLLVWGWFLYKGKKYQINFFNYLGLFCLFISYQSLFHFFFAADNAKAAVSVGHGGGYVGFYLALFFHNVLGFWGGLIILLALFFVSLVLILNTPLSRIVGAESIFAKFFAGANSVINQLFFNNNQSEGNDETTEKEEELEAGVVAPVMAVKEVVAETKAERPAKKGISFKQKAIKSDEPKEPKNVWRTRSVKIDLPLDLLSVKTGQALGGDIEKNAAVIQHTLENFGIPVEMAETSVGPTVTQYTFKPAEGIKLSRITALSNDLSLALAAHPIRIEAPIPGKALVGIEVPNKTKAIVGLREILEDKLFKTRSSNLLVALGKDVAGANWLYDITKTPHLLVAGATNSGKSVCLNAMIVSLLYQNSPESLRFIMVDPKRVELPAYNGIPHLLTPVITEVSKTINALKWCMNEMDRRYDLLNQSGKKNIQAHNEVASEKMPYIIFVIDELADLMVTAAKDIEGSIIRLTQMSRAVGIHLILATQRPSVDVITGLIKANIPARIAFSVASAIDSKTILDCSGAEKLLGKGDMLFGAAEMSKPKRLQGAYLSDDEISRITDYIKANSGEAEYMEGITDRQKVAGLAGVGIDGNHGDEDELMQEAKEIIINMGRASTSLLQRRLRVGYGRAASILDALEEAGIIGPANGSKPREVMVSKEQFASINNLGPSGMPLHDRKSAQAPASYFGDDEGDDGTLAFDSEPEPEAASVPTLDSLMAEAEAAETPAELEVIDTTKEEQKEAESEKIQPIEAKDKSTSLRAFSDDADEGMFFSK</sequence>
<feature type="transmembrane region" description="Helical" evidence="16">
    <location>
        <begin position="25"/>
        <end position="45"/>
    </location>
</feature>
<protein>
    <submittedName>
        <fullName evidence="18">Cell division protein FtsK</fullName>
    </submittedName>
</protein>
<evidence type="ECO:0000256" key="5">
    <source>
        <dbReference type="ARBA" id="ARBA00022692"/>
    </source>
</evidence>
<evidence type="ECO:0000256" key="11">
    <source>
        <dbReference type="ARBA" id="ARBA00023136"/>
    </source>
</evidence>
<dbReference type="GO" id="GO:0003677">
    <property type="term" value="F:DNA binding"/>
    <property type="evidence" value="ECO:0007669"/>
    <property type="project" value="UniProtKB-KW"/>
</dbReference>
<dbReference type="EMBL" id="PFAQ01000056">
    <property type="protein sequence ID" value="PIT94340.1"/>
    <property type="molecule type" value="Genomic_DNA"/>
</dbReference>
<dbReference type="Pfam" id="PF09397">
    <property type="entry name" value="FtsK_gamma"/>
    <property type="match status" value="1"/>
</dbReference>
<comment type="subunit">
    <text evidence="13">Homohexamer. Forms a ring that surrounds DNA.</text>
</comment>
<evidence type="ECO:0000256" key="3">
    <source>
        <dbReference type="ARBA" id="ARBA00022475"/>
    </source>
</evidence>
<dbReference type="PANTHER" id="PTHR22683:SF41">
    <property type="entry name" value="DNA TRANSLOCASE FTSK"/>
    <property type="match status" value="1"/>
</dbReference>
<dbReference type="InterPro" id="IPR025199">
    <property type="entry name" value="FtsK_4TM"/>
</dbReference>
<evidence type="ECO:0000256" key="2">
    <source>
        <dbReference type="ARBA" id="ARBA00006474"/>
    </source>
</evidence>
<dbReference type="GO" id="GO:0005886">
    <property type="term" value="C:plasma membrane"/>
    <property type="evidence" value="ECO:0007669"/>
    <property type="project" value="UniProtKB-SubCell"/>
</dbReference>
<keyword evidence="8 14" id="KW-0067">ATP-binding</keyword>
<dbReference type="AlphaFoldDB" id="A0A2M6WNH6"/>
<evidence type="ECO:0000313" key="18">
    <source>
        <dbReference type="EMBL" id="PIT94340.1"/>
    </source>
</evidence>
<evidence type="ECO:0000313" key="19">
    <source>
        <dbReference type="Proteomes" id="UP000228900"/>
    </source>
</evidence>
<evidence type="ECO:0000256" key="16">
    <source>
        <dbReference type="SAM" id="Phobius"/>
    </source>
</evidence>
<dbReference type="SMART" id="SM00843">
    <property type="entry name" value="Ftsk_gamma"/>
    <property type="match status" value="1"/>
</dbReference>
<dbReference type="SUPFAM" id="SSF52540">
    <property type="entry name" value="P-loop containing nucleoside triphosphate hydrolases"/>
    <property type="match status" value="1"/>
</dbReference>
<dbReference type="Gene3D" id="1.10.10.10">
    <property type="entry name" value="Winged helix-like DNA-binding domain superfamily/Winged helix DNA-binding domain"/>
    <property type="match status" value="1"/>
</dbReference>
<keyword evidence="9 16" id="KW-1133">Transmembrane helix</keyword>
<feature type="compositionally biased region" description="Low complexity" evidence="15">
    <location>
        <begin position="783"/>
        <end position="794"/>
    </location>
</feature>
<evidence type="ECO:0000256" key="7">
    <source>
        <dbReference type="ARBA" id="ARBA00022829"/>
    </source>
</evidence>
<comment type="caution">
    <text evidence="18">The sequence shown here is derived from an EMBL/GenBank/DDBJ whole genome shotgun (WGS) entry which is preliminary data.</text>
</comment>
<dbReference type="SMART" id="SM00382">
    <property type="entry name" value="AAA"/>
    <property type="match status" value="1"/>
</dbReference>
<dbReference type="GO" id="GO:0005524">
    <property type="term" value="F:ATP binding"/>
    <property type="evidence" value="ECO:0007669"/>
    <property type="project" value="UniProtKB-UniRule"/>
</dbReference>
<dbReference type="Gene3D" id="3.40.50.300">
    <property type="entry name" value="P-loop containing nucleotide triphosphate hydrolases"/>
    <property type="match status" value="1"/>
</dbReference>
<dbReference type="GO" id="GO:0051301">
    <property type="term" value="P:cell division"/>
    <property type="evidence" value="ECO:0007669"/>
    <property type="project" value="UniProtKB-KW"/>
</dbReference>
<gene>
    <name evidence="18" type="ORF">COT98_04130</name>
</gene>
<keyword evidence="12" id="KW-0131">Cell cycle</keyword>
<accession>A0A2M6WNH6</accession>
<dbReference type="Pfam" id="PF17854">
    <property type="entry name" value="FtsK_alpha"/>
    <property type="match status" value="1"/>
</dbReference>
<keyword evidence="3" id="KW-1003">Cell membrane</keyword>
<evidence type="ECO:0000256" key="13">
    <source>
        <dbReference type="ARBA" id="ARBA00025923"/>
    </source>
</evidence>
<dbReference type="Pfam" id="PF13491">
    <property type="entry name" value="FtsK_4TM"/>
    <property type="match status" value="1"/>
</dbReference>
<keyword evidence="5 16" id="KW-0812">Transmembrane</keyword>
<evidence type="ECO:0000256" key="4">
    <source>
        <dbReference type="ARBA" id="ARBA00022618"/>
    </source>
</evidence>
<evidence type="ECO:0000256" key="6">
    <source>
        <dbReference type="ARBA" id="ARBA00022741"/>
    </source>
</evidence>
<dbReference type="Proteomes" id="UP000228900">
    <property type="component" value="Unassembled WGS sequence"/>
</dbReference>
<dbReference type="InterPro" id="IPR003593">
    <property type="entry name" value="AAA+_ATPase"/>
</dbReference>
<dbReference type="PANTHER" id="PTHR22683">
    <property type="entry name" value="SPORULATION PROTEIN RELATED"/>
    <property type="match status" value="1"/>
</dbReference>
<keyword evidence="4 18" id="KW-0132">Cell division</keyword>
<evidence type="ECO:0000256" key="9">
    <source>
        <dbReference type="ARBA" id="ARBA00022989"/>
    </source>
</evidence>
<dbReference type="InterPro" id="IPR002543">
    <property type="entry name" value="FtsK_dom"/>
</dbReference>
<dbReference type="InterPro" id="IPR036388">
    <property type="entry name" value="WH-like_DNA-bd_sf"/>
</dbReference>
<dbReference type="GO" id="GO:0007059">
    <property type="term" value="P:chromosome segregation"/>
    <property type="evidence" value="ECO:0007669"/>
    <property type="project" value="UniProtKB-KW"/>
</dbReference>
<reference evidence="19" key="1">
    <citation type="submission" date="2017-09" db="EMBL/GenBank/DDBJ databases">
        <title>Depth-based differentiation of microbial function through sediment-hosted aquifers and enrichment of novel symbionts in the deep terrestrial subsurface.</title>
        <authorList>
            <person name="Probst A.J."/>
            <person name="Ladd B."/>
            <person name="Jarett J.K."/>
            <person name="Geller-Mcgrath D.E."/>
            <person name="Sieber C.M.K."/>
            <person name="Emerson J.B."/>
            <person name="Anantharaman K."/>
            <person name="Thomas B.C."/>
            <person name="Malmstrom R."/>
            <person name="Stieglmeier M."/>
            <person name="Klingl A."/>
            <person name="Woyke T."/>
            <person name="Ryan C.M."/>
            <person name="Banfield J.F."/>
        </authorList>
    </citation>
    <scope>NUCLEOTIDE SEQUENCE [LARGE SCALE GENOMIC DNA]</scope>
</reference>
<evidence type="ECO:0000256" key="8">
    <source>
        <dbReference type="ARBA" id="ARBA00022840"/>
    </source>
</evidence>
<feature type="region of interest" description="Disordered" evidence="15">
    <location>
        <begin position="733"/>
        <end position="839"/>
    </location>
</feature>
<feature type="transmembrane region" description="Helical" evidence="16">
    <location>
        <begin position="92"/>
        <end position="110"/>
    </location>
</feature>